<accession>G8TTG2</accession>
<keyword evidence="3" id="KW-0067">ATP-binding</keyword>
<dbReference type="Gene3D" id="3.40.50.300">
    <property type="entry name" value="P-loop containing nucleotide triphosphate hydrolases"/>
    <property type="match status" value="1"/>
</dbReference>
<dbReference type="PROSITE" id="PS50893">
    <property type="entry name" value="ABC_TRANSPORTER_2"/>
    <property type="match status" value="1"/>
</dbReference>
<protein>
    <submittedName>
        <fullName evidence="5">Phosphate-transporting ATPase</fullName>
        <ecNumber evidence="5">3.6.3.27</ecNumber>
    </submittedName>
</protein>
<dbReference type="GO" id="GO:0016887">
    <property type="term" value="F:ATP hydrolysis activity"/>
    <property type="evidence" value="ECO:0007669"/>
    <property type="project" value="InterPro"/>
</dbReference>
<keyword evidence="1" id="KW-0813">Transport</keyword>
<evidence type="ECO:0000256" key="1">
    <source>
        <dbReference type="ARBA" id="ARBA00022448"/>
    </source>
</evidence>
<dbReference type="GO" id="GO:0005524">
    <property type="term" value="F:ATP binding"/>
    <property type="evidence" value="ECO:0007669"/>
    <property type="project" value="UniProtKB-KW"/>
</dbReference>
<dbReference type="InterPro" id="IPR017871">
    <property type="entry name" value="ABC_transporter-like_CS"/>
</dbReference>
<dbReference type="HOGENOM" id="CLU_000604_1_22_9"/>
<dbReference type="EC" id="3.6.3.27" evidence="5"/>
<gene>
    <name evidence="5" type="ordered locus">Sulac_1042</name>
</gene>
<evidence type="ECO:0000256" key="3">
    <source>
        <dbReference type="ARBA" id="ARBA00022840"/>
    </source>
</evidence>
<keyword evidence="6" id="KW-1185">Reference proteome</keyword>
<sequence>MPSPYPSVHGAPVTTPAAIRFDQVSLAIAKRPILTDLSFEVPSGAVLAIVGPSGSGKSSVLKLINRLWDLTPGVRVTGTVWFGSTNVYDRRVDVTALRTHIGMVFQRPTPFPKSIYQNIALPLAIHGTPRAQIPERVEAALTQVGLWQDVSGRLHASALTLSGGQQQRLSIARALALKPAVLLLDEPASALDPKSRHTIDELIQTLRGHTTVILVTHHLEQAREVATHIGVLINGRLEALGVPDEIFRSTHPPVAQYLHHAQ</sequence>
<keyword evidence="2" id="KW-0547">Nucleotide-binding</keyword>
<evidence type="ECO:0000313" key="5">
    <source>
        <dbReference type="EMBL" id="AEW04542.1"/>
    </source>
</evidence>
<dbReference type="InterPro" id="IPR027417">
    <property type="entry name" value="P-loop_NTPase"/>
</dbReference>
<evidence type="ECO:0000256" key="2">
    <source>
        <dbReference type="ARBA" id="ARBA00022741"/>
    </source>
</evidence>
<dbReference type="InterPro" id="IPR003593">
    <property type="entry name" value="AAA+_ATPase"/>
</dbReference>
<dbReference type="PANTHER" id="PTHR43423:SF1">
    <property type="entry name" value="ABC TRANSPORTER I FAMILY MEMBER 17"/>
    <property type="match status" value="1"/>
</dbReference>
<dbReference type="AlphaFoldDB" id="G8TTG2"/>
<dbReference type="Proteomes" id="UP000005439">
    <property type="component" value="Chromosome"/>
</dbReference>
<dbReference type="STRING" id="679936.Sulac_1042"/>
<feature type="domain" description="ABC transporter" evidence="4">
    <location>
        <begin position="19"/>
        <end position="259"/>
    </location>
</feature>
<dbReference type="KEGG" id="sap:Sulac_1042"/>
<evidence type="ECO:0000259" key="4">
    <source>
        <dbReference type="PROSITE" id="PS50893"/>
    </source>
</evidence>
<dbReference type="SMART" id="SM00382">
    <property type="entry name" value="AAA"/>
    <property type="match status" value="1"/>
</dbReference>
<dbReference type="PATRIC" id="fig|679936.5.peg.1100"/>
<dbReference type="InterPro" id="IPR005670">
    <property type="entry name" value="PstB-like"/>
</dbReference>
<name>G8TTG2_SULAD</name>
<dbReference type="CDD" id="cd03260">
    <property type="entry name" value="ABC_PstB_phosphate_transporter"/>
    <property type="match status" value="1"/>
</dbReference>
<keyword evidence="5" id="KW-0378">Hydrolase</keyword>
<organism evidence="5 6">
    <name type="scientific">Sulfobacillus acidophilus (strain ATCC 700253 / DSM 10332 / NAL)</name>
    <dbReference type="NCBI Taxonomy" id="679936"/>
    <lineage>
        <taxon>Bacteria</taxon>
        <taxon>Bacillati</taxon>
        <taxon>Bacillota</taxon>
        <taxon>Clostridia</taxon>
        <taxon>Eubacteriales</taxon>
        <taxon>Clostridiales Family XVII. Incertae Sedis</taxon>
        <taxon>Sulfobacillus</taxon>
    </lineage>
</organism>
<reference evidence="5 6" key="2">
    <citation type="journal article" date="2012" name="Stand. Genomic Sci.">
        <title>Complete genome sequence of the moderately thermophilic mineral-sulfide-oxidizing firmicute Sulfobacillus acidophilus type strain (NAL(T)).</title>
        <authorList>
            <person name="Anderson I."/>
            <person name="Chertkov O."/>
            <person name="Chen A."/>
            <person name="Saunders E."/>
            <person name="Lapidus A."/>
            <person name="Nolan M."/>
            <person name="Lucas S."/>
            <person name="Hammon N."/>
            <person name="Deshpande S."/>
            <person name="Cheng J.F."/>
            <person name="Han C."/>
            <person name="Tapia R."/>
            <person name="Goodwin L.A."/>
            <person name="Pitluck S."/>
            <person name="Liolios K."/>
            <person name="Pagani I."/>
            <person name="Ivanova N."/>
            <person name="Mikhailova N."/>
            <person name="Pati A."/>
            <person name="Palaniappan K."/>
            <person name="Land M."/>
            <person name="Pan C."/>
            <person name="Rohde M."/>
            <person name="Pukall R."/>
            <person name="Goker M."/>
            <person name="Detter J.C."/>
            <person name="Woyke T."/>
            <person name="Bristow J."/>
            <person name="Eisen J.A."/>
            <person name="Markowitz V."/>
            <person name="Hugenholtz P."/>
            <person name="Kyrpides N.C."/>
            <person name="Klenk H.P."/>
            <person name="Mavromatis K."/>
        </authorList>
    </citation>
    <scope>NUCLEOTIDE SEQUENCE [LARGE SCALE GENOMIC DNA]</scope>
    <source>
        <strain evidence="6">ATCC 700253 / DSM 10332 / NAL</strain>
    </source>
</reference>
<dbReference type="GO" id="GO:0035435">
    <property type="term" value="P:phosphate ion transmembrane transport"/>
    <property type="evidence" value="ECO:0007669"/>
    <property type="project" value="InterPro"/>
</dbReference>
<dbReference type="PROSITE" id="PS00211">
    <property type="entry name" value="ABC_TRANSPORTER_1"/>
    <property type="match status" value="1"/>
</dbReference>
<dbReference type="GO" id="GO:0005315">
    <property type="term" value="F:phosphate transmembrane transporter activity"/>
    <property type="evidence" value="ECO:0007669"/>
    <property type="project" value="InterPro"/>
</dbReference>
<dbReference type="InterPro" id="IPR003439">
    <property type="entry name" value="ABC_transporter-like_ATP-bd"/>
</dbReference>
<proteinExistence type="predicted"/>
<reference evidence="6" key="1">
    <citation type="submission" date="2011-12" db="EMBL/GenBank/DDBJ databases">
        <title>The complete genome of chromosome of Sulfobacillus acidophilus DSM 10332.</title>
        <authorList>
            <person name="Lucas S."/>
            <person name="Han J."/>
            <person name="Lapidus A."/>
            <person name="Bruce D."/>
            <person name="Goodwin L."/>
            <person name="Pitluck S."/>
            <person name="Peters L."/>
            <person name="Kyrpides N."/>
            <person name="Mavromatis K."/>
            <person name="Ivanova N."/>
            <person name="Mikhailova N."/>
            <person name="Chertkov O."/>
            <person name="Saunders E."/>
            <person name="Detter J.C."/>
            <person name="Tapia R."/>
            <person name="Han C."/>
            <person name="Land M."/>
            <person name="Hauser L."/>
            <person name="Markowitz V."/>
            <person name="Cheng J.-F."/>
            <person name="Hugenholtz P."/>
            <person name="Woyke T."/>
            <person name="Wu D."/>
            <person name="Pukall R."/>
            <person name="Gehrich-Schroeter G."/>
            <person name="Schneider S."/>
            <person name="Klenk H.-P."/>
            <person name="Eisen J.A."/>
        </authorList>
    </citation>
    <scope>NUCLEOTIDE SEQUENCE [LARGE SCALE GENOMIC DNA]</scope>
    <source>
        <strain evidence="6">ATCC 700253 / DSM 10332 / NAL</strain>
    </source>
</reference>
<dbReference type="GO" id="GO:0016020">
    <property type="term" value="C:membrane"/>
    <property type="evidence" value="ECO:0007669"/>
    <property type="project" value="InterPro"/>
</dbReference>
<evidence type="ECO:0000313" key="6">
    <source>
        <dbReference type="Proteomes" id="UP000005439"/>
    </source>
</evidence>
<dbReference type="EMBL" id="CP003179">
    <property type="protein sequence ID" value="AEW04542.1"/>
    <property type="molecule type" value="Genomic_DNA"/>
</dbReference>
<dbReference type="SUPFAM" id="SSF52540">
    <property type="entry name" value="P-loop containing nucleoside triphosphate hydrolases"/>
    <property type="match status" value="1"/>
</dbReference>
<dbReference type="PANTHER" id="PTHR43423">
    <property type="entry name" value="ABC TRANSPORTER I FAMILY MEMBER 17"/>
    <property type="match status" value="1"/>
</dbReference>
<dbReference type="Pfam" id="PF00005">
    <property type="entry name" value="ABC_tran"/>
    <property type="match status" value="1"/>
</dbReference>